<dbReference type="GO" id="GO:0016567">
    <property type="term" value="P:protein ubiquitination"/>
    <property type="evidence" value="ECO:0007669"/>
    <property type="project" value="TreeGrafter"/>
</dbReference>
<reference evidence="2 3" key="1">
    <citation type="submission" date="2010-12" db="EMBL/GenBank/DDBJ databases">
        <title>Complete sequence of Desulfurispirillum indicum S5.</title>
        <authorList>
            <consortium name="US DOE Joint Genome Institute"/>
            <person name="Lucas S."/>
            <person name="Copeland A."/>
            <person name="Lapidus A."/>
            <person name="Cheng J.-F."/>
            <person name="Goodwin L."/>
            <person name="Pitluck S."/>
            <person name="Chertkov O."/>
            <person name="Held B."/>
            <person name="Detter J.C."/>
            <person name="Han C."/>
            <person name="Tapia R."/>
            <person name="Land M."/>
            <person name="Hauser L."/>
            <person name="Kyrpides N."/>
            <person name="Ivanova N."/>
            <person name="Mikhailova N."/>
            <person name="Haggblom M."/>
            <person name="Rauschenbach I."/>
            <person name="Bini E."/>
            <person name="Woyke T."/>
        </authorList>
    </citation>
    <scope>NUCLEOTIDE SEQUENCE [LARGE SCALE GENOMIC DNA]</scope>
    <source>
        <strain evidence="3">ATCC BAA-1389 / DSM 22839 / S5</strain>
    </source>
</reference>
<name>E6W6J5_DESIS</name>
<dbReference type="eggNOG" id="COG0457">
    <property type="taxonomic scope" value="Bacteria"/>
</dbReference>
<dbReference type="GO" id="GO:0051301">
    <property type="term" value="P:cell division"/>
    <property type="evidence" value="ECO:0007669"/>
    <property type="project" value="TreeGrafter"/>
</dbReference>
<dbReference type="eggNOG" id="COG1729">
    <property type="taxonomic scope" value="Bacteria"/>
</dbReference>
<protein>
    <submittedName>
        <fullName evidence="2">Tetratricopeptide TPR_1 repeat-containing protein</fullName>
    </submittedName>
</protein>
<dbReference type="Pfam" id="PF13174">
    <property type="entry name" value="TPR_6"/>
    <property type="match status" value="1"/>
</dbReference>
<dbReference type="InterPro" id="IPR011990">
    <property type="entry name" value="TPR-like_helical_dom_sf"/>
</dbReference>
<dbReference type="EMBL" id="CP002432">
    <property type="protein sequence ID" value="ADU67330.1"/>
    <property type="molecule type" value="Genomic_DNA"/>
</dbReference>
<dbReference type="STRING" id="653733.Selin_2619"/>
<dbReference type="PANTHER" id="PTHR12558">
    <property type="entry name" value="CELL DIVISION CYCLE 16,23,27"/>
    <property type="match status" value="1"/>
</dbReference>
<evidence type="ECO:0000313" key="2">
    <source>
        <dbReference type="EMBL" id="ADU67330.1"/>
    </source>
</evidence>
<dbReference type="Proteomes" id="UP000002572">
    <property type="component" value="Chromosome"/>
</dbReference>
<dbReference type="GO" id="GO:0031145">
    <property type="term" value="P:anaphase-promoting complex-dependent catabolic process"/>
    <property type="evidence" value="ECO:0007669"/>
    <property type="project" value="TreeGrafter"/>
</dbReference>
<sequence>MVYSPLHLIRALIAVFVLSGFAQGATVSFKVEKDEDGRIREVVSFVMDQPVPYIVRDYTIIQQVLVEIPGFDVDMPEIIFSSVNSTLVEKVTSYRGNLIIHLRHVPVTISDRFDNDPFVIQVILDADRRRISQVQANVAQLLQSLAQEMQITPETPVLTGPVSPQSPMGPGLTEEDLYQLELRSSAIGMLDPYRSDRQLRELNTPDAIALRQAYSYFGEGNDLQALDELLYIIREHPESPLVEEATFLLGDAYHNIPQEPPGVQFRDAITVYEKAIDLYPGSRFVPRAIYGIGQSYEALGNPAAAKFHYEMIPSPIVNEYIGPALLAVARLELEQDSVRGAIEAMETLLQYDEDHWRMEALRQLTRLEFKADHYQRSADYFTRLQNEYSELFTFDPQLLLEAAQSYHQVGELRKAAWNLQRVINVYPHFDGAAKAFLELATIHHTVGNTDLAQMFISELTGKYPDTLDASRGQLLHARILMEKDLCEDAMGLYSLVEFGIHSAELEKEVILGKIDGEICLANYEVAESMARSFLRSFPLADEAEEVRSKQHRAVYLRALFEHEEGNFRVSYDLLRTYLNNQPLLPNDEENHAAIVELAQENFVIIGLAMMDEDPYRALEHLKRYAGLYNGEARHEEVERHIRDLQHRLAHKEIDGLQFQRAISRLNEAVQNYETGYRSADFRDLRVYALFKQGEFFFNNGNYEDGSTYFDRIFSEFSETPYAAMSQRFLVAAGKGNVLQAFNASNYVEAIDQFHVYEKYLAMSAEEYFEAAKLASLAYTRLSFHDRGLEHINDMEQVLPAAYSEKLDDLRALNYWGLQQYERVVRALEPRMERDEPLMVEAYEALANAFSRLNRSDRAVETFLKAAELLSDDDPAQSRRMRFEGAQLLRSLGRDDEARQQYQDIVDNYEINPTLDPVVVDAYQQLVSMAAAQSDHETVIGLSESALQLLNGHEEASSERILYFMEQQAIAYQRTNRVAQAITIYESIYERSPESVTGLRAKQELDSYEWNRRMREQLR</sequence>
<keyword evidence="1" id="KW-0802">TPR repeat</keyword>
<feature type="repeat" description="TPR" evidence="1">
    <location>
        <begin position="839"/>
        <end position="872"/>
    </location>
</feature>
<gene>
    <name evidence="2" type="ordered locus">Selin_2619</name>
</gene>
<dbReference type="AlphaFoldDB" id="E6W6J5"/>
<dbReference type="InParanoid" id="E6W6J5"/>
<dbReference type="InterPro" id="IPR019734">
    <property type="entry name" value="TPR_rpt"/>
</dbReference>
<evidence type="ECO:0000256" key="1">
    <source>
        <dbReference type="PROSITE-ProRule" id="PRU00339"/>
    </source>
</evidence>
<evidence type="ECO:0000313" key="3">
    <source>
        <dbReference type="Proteomes" id="UP000002572"/>
    </source>
</evidence>
<dbReference type="Pfam" id="PF13432">
    <property type="entry name" value="TPR_16"/>
    <property type="match status" value="1"/>
</dbReference>
<dbReference type="SUPFAM" id="SSF48452">
    <property type="entry name" value="TPR-like"/>
    <property type="match status" value="2"/>
</dbReference>
<dbReference type="RefSeq" id="WP_013507199.1">
    <property type="nucleotide sequence ID" value="NC_014836.1"/>
</dbReference>
<dbReference type="SMART" id="SM00028">
    <property type="entry name" value="TPR"/>
    <property type="match status" value="7"/>
</dbReference>
<dbReference type="PROSITE" id="PS50005">
    <property type="entry name" value="TPR"/>
    <property type="match status" value="1"/>
</dbReference>
<proteinExistence type="predicted"/>
<dbReference type="Gene3D" id="1.25.40.10">
    <property type="entry name" value="Tetratricopeptide repeat domain"/>
    <property type="match status" value="3"/>
</dbReference>
<accession>E6W6J5</accession>
<dbReference type="KEGG" id="din:Selin_2619"/>
<dbReference type="HOGENOM" id="CLU_296431_0_0_0"/>
<keyword evidence="3" id="KW-1185">Reference proteome</keyword>
<organism evidence="2 3">
    <name type="scientific">Desulfurispirillum indicum (strain ATCC BAA-1389 / DSM 22839 / S5)</name>
    <dbReference type="NCBI Taxonomy" id="653733"/>
    <lineage>
        <taxon>Bacteria</taxon>
        <taxon>Pseudomonadati</taxon>
        <taxon>Chrysiogenota</taxon>
        <taxon>Chrysiogenia</taxon>
        <taxon>Chrysiogenales</taxon>
        <taxon>Chrysiogenaceae</taxon>
        <taxon>Desulfurispirillum</taxon>
    </lineage>
</organism>
<dbReference type="PANTHER" id="PTHR12558:SF10">
    <property type="entry name" value="CELL DIVISION CYCLE PROTEIN 23 HOMOLOG"/>
    <property type="match status" value="1"/>
</dbReference>